<reference evidence="2 3" key="1">
    <citation type="submission" date="2024-05" db="EMBL/GenBank/DDBJ databases">
        <title>Genome sequencing and assembly of Indian major carp, Cirrhinus mrigala (Hamilton, 1822).</title>
        <authorList>
            <person name="Mohindra V."/>
            <person name="Chowdhury L.M."/>
            <person name="Lal K."/>
            <person name="Jena J.K."/>
        </authorList>
    </citation>
    <scope>NUCLEOTIDE SEQUENCE [LARGE SCALE GENOMIC DNA]</scope>
    <source>
        <strain evidence="2">CM1030</strain>
        <tissue evidence="2">Blood</tissue>
    </source>
</reference>
<organism evidence="2 3">
    <name type="scientific">Cirrhinus mrigala</name>
    <name type="common">Mrigala</name>
    <dbReference type="NCBI Taxonomy" id="683832"/>
    <lineage>
        <taxon>Eukaryota</taxon>
        <taxon>Metazoa</taxon>
        <taxon>Chordata</taxon>
        <taxon>Craniata</taxon>
        <taxon>Vertebrata</taxon>
        <taxon>Euteleostomi</taxon>
        <taxon>Actinopterygii</taxon>
        <taxon>Neopterygii</taxon>
        <taxon>Teleostei</taxon>
        <taxon>Ostariophysi</taxon>
        <taxon>Cypriniformes</taxon>
        <taxon>Cyprinidae</taxon>
        <taxon>Labeoninae</taxon>
        <taxon>Labeonini</taxon>
        <taxon>Cirrhinus</taxon>
    </lineage>
</organism>
<accession>A0ABD0N9I7</accession>
<protein>
    <submittedName>
        <fullName evidence="2">Uncharacterized protein</fullName>
    </submittedName>
</protein>
<keyword evidence="3" id="KW-1185">Reference proteome</keyword>
<evidence type="ECO:0000313" key="3">
    <source>
        <dbReference type="Proteomes" id="UP001529510"/>
    </source>
</evidence>
<gene>
    <name evidence="2" type="ORF">M9458_046825</name>
</gene>
<name>A0ABD0N9I7_CIRMR</name>
<dbReference type="PANTHER" id="PTHR45915:SF5">
    <property type="entry name" value="BROMODOMAIN ADJACENT TO ZINC FINGER DOMAIN PROTEIN 2A"/>
    <property type="match status" value="1"/>
</dbReference>
<proteinExistence type="predicted"/>
<evidence type="ECO:0000256" key="1">
    <source>
        <dbReference type="ARBA" id="ARBA00004123"/>
    </source>
</evidence>
<feature type="non-terminal residue" evidence="2">
    <location>
        <position position="87"/>
    </location>
</feature>
<dbReference type="PANTHER" id="PTHR45915">
    <property type="entry name" value="TRANSCRIPTION INTERMEDIARY FACTOR"/>
    <property type="match status" value="1"/>
</dbReference>
<comment type="subcellular location">
    <subcellularLocation>
        <location evidence="1">Nucleus</location>
    </subcellularLocation>
</comment>
<dbReference type="EMBL" id="JAMKFB020000023">
    <property type="protein sequence ID" value="KAL0158749.1"/>
    <property type="molecule type" value="Genomic_DNA"/>
</dbReference>
<dbReference type="GO" id="GO:0005634">
    <property type="term" value="C:nucleus"/>
    <property type="evidence" value="ECO:0007669"/>
    <property type="project" value="UniProtKB-SubCell"/>
</dbReference>
<dbReference type="AlphaFoldDB" id="A0ABD0N9I7"/>
<dbReference type="Proteomes" id="UP001529510">
    <property type="component" value="Unassembled WGS sequence"/>
</dbReference>
<evidence type="ECO:0000313" key="2">
    <source>
        <dbReference type="EMBL" id="KAL0158749.1"/>
    </source>
</evidence>
<comment type="caution">
    <text evidence="2">The sequence shown here is derived from an EMBL/GenBank/DDBJ whole genome shotgun (WGS) entry which is preliminary data.</text>
</comment>
<sequence length="87" mass="10149">MYTPPEADSTRDDLQYYEHEIDPKDDWMVKTKKECNPLDLAVLRLTNLERNIERRYLKEPLWNLSEVVRLAPLTPPPGGEEVPLDAV</sequence>